<feature type="region of interest" description="Disordered" evidence="1">
    <location>
        <begin position="78"/>
        <end position="103"/>
    </location>
</feature>
<sequence length="285" mass="30934">MRTRTSGHTLKNILFRNLGCLLLIILIAYCGPYADRQPHKSVSQVLRYDFPGNVSFRLNACGNALQLTIIRQKARPAQEEAGFRRLPGTRSSRDPSNASEPSLEKSINTTAYIVGSLGNGIRERYTQHALFLANAAPSADFPLPGGEARNAAAMAPLPALAPICGLVNWDGTCRRAAASGRDMINQKAYFYLPSQAELTDKDCEDRDALQVGNILLRPIGIAAYSTLHKTPHPPHALPLGKQTAARILRGATPMVALPWRTERSSDSKMCDTVVCSWVAPAGVCL</sequence>
<protein>
    <submittedName>
        <fullName evidence="2">Uncharacterized protein</fullName>
    </submittedName>
</protein>
<proteinExistence type="predicted"/>
<dbReference type="AlphaFoldDB" id="A0AAE0GG41"/>
<evidence type="ECO:0000313" key="2">
    <source>
        <dbReference type="EMBL" id="KAK3277362.1"/>
    </source>
</evidence>
<organism evidence="2 3">
    <name type="scientific">Cymbomonas tetramitiformis</name>
    <dbReference type="NCBI Taxonomy" id="36881"/>
    <lineage>
        <taxon>Eukaryota</taxon>
        <taxon>Viridiplantae</taxon>
        <taxon>Chlorophyta</taxon>
        <taxon>Pyramimonadophyceae</taxon>
        <taxon>Pyramimonadales</taxon>
        <taxon>Pyramimonadaceae</taxon>
        <taxon>Cymbomonas</taxon>
    </lineage>
</organism>
<comment type="caution">
    <text evidence="2">The sequence shown here is derived from an EMBL/GenBank/DDBJ whole genome shotgun (WGS) entry which is preliminary data.</text>
</comment>
<dbReference type="EMBL" id="LGRX02006137">
    <property type="protein sequence ID" value="KAK3277362.1"/>
    <property type="molecule type" value="Genomic_DNA"/>
</dbReference>
<keyword evidence="3" id="KW-1185">Reference proteome</keyword>
<dbReference type="Proteomes" id="UP001190700">
    <property type="component" value="Unassembled WGS sequence"/>
</dbReference>
<evidence type="ECO:0000313" key="3">
    <source>
        <dbReference type="Proteomes" id="UP001190700"/>
    </source>
</evidence>
<evidence type="ECO:0000256" key="1">
    <source>
        <dbReference type="SAM" id="MobiDB-lite"/>
    </source>
</evidence>
<reference evidence="2 3" key="1">
    <citation type="journal article" date="2015" name="Genome Biol. Evol.">
        <title>Comparative Genomics of a Bacterivorous Green Alga Reveals Evolutionary Causalities and Consequences of Phago-Mixotrophic Mode of Nutrition.</title>
        <authorList>
            <person name="Burns J.A."/>
            <person name="Paasch A."/>
            <person name="Narechania A."/>
            <person name="Kim E."/>
        </authorList>
    </citation>
    <scope>NUCLEOTIDE SEQUENCE [LARGE SCALE GENOMIC DNA]</scope>
    <source>
        <strain evidence="2 3">PLY_AMNH</strain>
    </source>
</reference>
<feature type="compositionally biased region" description="Polar residues" evidence="1">
    <location>
        <begin position="94"/>
        <end position="103"/>
    </location>
</feature>
<accession>A0AAE0GG41</accession>
<gene>
    <name evidence="2" type="ORF">CYMTET_14621</name>
</gene>
<name>A0AAE0GG41_9CHLO</name>